<evidence type="ECO:0000256" key="3">
    <source>
        <dbReference type="ARBA" id="ARBA00018879"/>
    </source>
</evidence>
<gene>
    <name evidence="8" type="primary">bla</name>
    <name evidence="8" type="ORF">M1E25_15445</name>
</gene>
<proteinExistence type="inferred from homology"/>
<dbReference type="PRINTS" id="PR00118">
    <property type="entry name" value="BLACTAMASEA"/>
</dbReference>
<reference evidence="8" key="1">
    <citation type="journal article" date="2023" name="Int. J. Syst. Evol. Microbiol.">
        <title>Streptomyces meridianus sp. nov. isolated from brackish water of the Tagus estuary in Alcochete, Portugal.</title>
        <authorList>
            <person name="Santos J.D.N."/>
            <person name="Klimek D."/>
            <person name="Calusinska M."/>
            <person name="Lobo Da Cunha A."/>
            <person name="Catita J."/>
            <person name="Goncalves H."/>
            <person name="Gonzalez I."/>
            <person name="Reyes F."/>
            <person name="Lage O.M."/>
        </authorList>
    </citation>
    <scope>NUCLEOTIDE SEQUENCE</scope>
    <source>
        <strain evidence="8">MTZ3.1</strain>
    </source>
</reference>
<dbReference type="InterPro" id="IPR045155">
    <property type="entry name" value="Beta-lactam_cat"/>
</dbReference>
<dbReference type="SUPFAM" id="SSF56601">
    <property type="entry name" value="beta-lactamase/transpeptidase-like"/>
    <property type="match status" value="1"/>
</dbReference>
<dbReference type="InterPro" id="IPR000871">
    <property type="entry name" value="Beta-lactam_class-A"/>
</dbReference>
<keyword evidence="9" id="KW-1185">Reference proteome</keyword>
<evidence type="ECO:0000256" key="5">
    <source>
        <dbReference type="ARBA" id="ARBA00023251"/>
    </source>
</evidence>
<dbReference type="Gene3D" id="3.40.710.10">
    <property type="entry name" value="DD-peptidase/beta-lactamase superfamily"/>
    <property type="match status" value="1"/>
</dbReference>
<dbReference type="PANTHER" id="PTHR35333">
    <property type="entry name" value="BETA-LACTAMASE"/>
    <property type="match status" value="1"/>
</dbReference>
<keyword evidence="5 6" id="KW-0046">Antibiotic resistance</keyword>
<evidence type="ECO:0000256" key="1">
    <source>
        <dbReference type="ARBA" id="ARBA00009009"/>
    </source>
</evidence>
<dbReference type="Proteomes" id="UP001167160">
    <property type="component" value="Unassembled WGS sequence"/>
</dbReference>
<evidence type="ECO:0000256" key="6">
    <source>
        <dbReference type="RuleBase" id="RU361140"/>
    </source>
</evidence>
<accession>A0ABT0X8V8</accession>
<dbReference type="RefSeq" id="WP_251415694.1">
    <property type="nucleotide sequence ID" value="NZ_JAMQGM010000031.1"/>
</dbReference>
<comment type="similarity">
    <text evidence="1 6">Belongs to the class-A beta-lactamase family.</text>
</comment>
<dbReference type="PROSITE" id="PS51318">
    <property type="entry name" value="TAT"/>
    <property type="match status" value="1"/>
</dbReference>
<comment type="caution">
    <text evidence="8">The sequence shown here is derived from an EMBL/GenBank/DDBJ whole genome shotgun (WGS) entry which is preliminary data.</text>
</comment>
<dbReference type="PROSITE" id="PS00146">
    <property type="entry name" value="BETA_LACTAMASE_A"/>
    <property type="match status" value="1"/>
</dbReference>
<feature type="domain" description="Beta-lactamase class A catalytic" evidence="7">
    <location>
        <begin position="63"/>
        <end position="280"/>
    </location>
</feature>
<name>A0ABT0X8V8_9ACTN</name>
<organism evidence="8 9">
    <name type="scientific">Streptomyces meridianus</name>
    <dbReference type="NCBI Taxonomy" id="2938945"/>
    <lineage>
        <taxon>Bacteria</taxon>
        <taxon>Bacillati</taxon>
        <taxon>Actinomycetota</taxon>
        <taxon>Actinomycetes</taxon>
        <taxon>Kitasatosporales</taxon>
        <taxon>Streptomycetaceae</taxon>
        <taxon>Streptomyces</taxon>
    </lineage>
</organism>
<dbReference type="GO" id="GO:0008800">
    <property type="term" value="F:beta-lactamase activity"/>
    <property type="evidence" value="ECO:0007669"/>
    <property type="project" value="UniProtKB-EC"/>
</dbReference>
<dbReference type="EMBL" id="JAMQGM010000031">
    <property type="protein sequence ID" value="MCM2578730.1"/>
    <property type="molecule type" value="Genomic_DNA"/>
</dbReference>
<dbReference type="NCBIfam" id="NF033103">
    <property type="entry name" value="bla_class_A"/>
    <property type="match status" value="1"/>
</dbReference>
<evidence type="ECO:0000313" key="8">
    <source>
        <dbReference type="EMBL" id="MCM2578730.1"/>
    </source>
</evidence>
<dbReference type="InterPro" id="IPR006311">
    <property type="entry name" value="TAT_signal"/>
</dbReference>
<sequence length="306" mass="31819">MKPVDAASNPARRALLAAGAGTAVAAALVHGAAPARADVRPRGTVVARLRQLEREHGARVGAFAYNVATGAGVRHRSDERFPICSVFKTLAAAAVLRDLDRNGETLAKRIRYTEADLVDHSPVTGTPEHLEHGMTIAELCDATIVTSDNTAGNLLLRELGGPNAVTRFCRSIGDTTTRLDRWETDLSSGEPWRVEDTTSPGAIAGSCARLVLGNVLEPGDRRLLTGWMLNCATSGKRFRAGLPADWTVADKTGGGGYGTGNDVGIAWTPDGAPIVLAVLTTKPEAGAAADDALIAKTAGVLADAVG</sequence>
<protein>
    <recommendedName>
        <fullName evidence="3 6">Beta-lactamase</fullName>
        <ecNumber evidence="2 6">3.5.2.6</ecNumber>
    </recommendedName>
</protein>
<dbReference type="InterPro" id="IPR023650">
    <property type="entry name" value="Beta-lactam_class-A_AS"/>
</dbReference>
<evidence type="ECO:0000256" key="2">
    <source>
        <dbReference type="ARBA" id="ARBA00012865"/>
    </source>
</evidence>
<evidence type="ECO:0000256" key="4">
    <source>
        <dbReference type="ARBA" id="ARBA00022801"/>
    </source>
</evidence>
<comment type="catalytic activity">
    <reaction evidence="6">
        <text>a beta-lactam + H2O = a substituted beta-amino acid</text>
        <dbReference type="Rhea" id="RHEA:20401"/>
        <dbReference type="ChEBI" id="CHEBI:15377"/>
        <dbReference type="ChEBI" id="CHEBI:35627"/>
        <dbReference type="ChEBI" id="CHEBI:140347"/>
        <dbReference type="EC" id="3.5.2.6"/>
    </reaction>
</comment>
<dbReference type="PANTHER" id="PTHR35333:SF3">
    <property type="entry name" value="BETA-LACTAMASE-TYPE TRANSPEPTIDASE FOLD CONTAINING PROTEIN"/>
    <property type="match status" value="1"/>
</dbReference>
<dbReference type="InterPro" id="IPR012338">
    <property type="entry name" value="Beta-lactam/transpept-like"/>
</dbReference>
<dbReference type="EC" id="3.5.2.6" evidence="2 6"/>
<keyword evidence="4 6" id="KW-0378">Hydrolase</keyword>
<evidence type="ECO:0000259" key="7">
    <source>
        <dbReference type="Pfam" id="PF13354"/>
    </source>
</evidence>
<dbReference type="Pfam" id="PF13354">
    <property type="entry name" value="Beta-lactamase2"/>
    <property type="match status" value="1"/>
</dbReference>
<evidence type="ECO:0000313" key="9">
    <source>
        <dbReference type="Proteomes" id="UP001167160"/>
    </source>
</evidence>